<dbReference type="PANTHER" id="PTHR24092">
    <property type="entry name" value="PROBABLE PHOSPHOLIPID-TRANSPORTING ATPASE"/>
    <property type="match status" value="1"/>
</dbReference>
<dbReference type="Proteomes" id="UP001434883">
    <property type="component" value="Unassembled WGS sequence"/>
</dbReference>
<dbReference type="PANTHER" id="PTHR24092:SF98">
    <property type="entry name" value="PHOSPHOLIPID-TRANSPORTING ATPASE IB"/>
    <property type="match status" value="1"/>
</dbReference>
<accession>A0ABV0R5J3</accession>
<name>A0ABV0R5J3_9TELE</name>
<dbReference type="EMBL" id="JAHRIN010033928">
    <property type="protein sequence ID" value="MEQ2202777.1"/>
    <property type="molecule type" value="Genomic_DNA"/>
</dbReference>
<comment type="caution">
    <text evidence="1">The sequence shown here is derived from an EMBL/GenBank/DDBJ whole genome shotgun (WGS) entry which is preliminary data.</text>
</comment>
<keyword evidence="2" id="KW-1185">Reference proteome</keyword>
<sequence length="171" mass="19727">MVSSDGFTKHLRNCGICFWGYKLNKLSVFQRGKEMTYELLNVLEFSRTRAFQPSVQSKASSSSPLTYIKAQCDFLCVFVLSSASVLDLSHSLKYNSSCICPTSVLYDQPLLPCFIPSGLRTLCFAYVDLEEDAYQEWLKEYNRVSTELKDRTQKLEECYEQLEKVLTDFNR</sequence>
<reference evidence="1 2" key="1">
    <citation type="submission" date="2021-06" db="EMBL/GenBank/DDBJ databases">
        <authorList>
            <person name="Palmer J.M."/>
        </authorList>
    </citation>
    <scope>NUCLEOTIDE SEQUENCE [LARGE SCALE GENOMIC DNA]</scope>
    <source>
        <strain evidence="1 2">XC_2019</strain>
        <tissue evidence="1">Muscle</tissue>
    </source>
</reference>
<proteinExistence type="predicted"/>
<organism evidence="1 2">
    <name type="scientific">Xenoophorus captivus</name>
    <dbReference type="NCBI Taxonomy" id="1517983"/>
    <lineage>
        <taxon>Eukaryota</taxon>
        <taxon>Metazoa</taxon>
        <taxon>Chordata</taxon>
        <taxon>Craniata</taxon>
        <taxon>Vertebrata</taxon>
        <taxon>Euteleostomi</taxon>
        <taxon>Actinopterygii</taxon>
        <taxon>Neopterygii</taxon>
        <taxon>Teleostei</taxon>
        <taxon>Neoteleostei</taxon>
        <taxon>Acanthomorphata</taxon>
        <taxon>Ovalentaria</taxon>
        <taxon>Atherinomorphae</taxon>
        <taxon>Cyprinodontiformes</taxon>
        <taxon>Goodeidae</taxon>
        <taxon>Xenoophorus</taxon>
    </lineage>
</organism>
<evidence type="ECO:0000313" key="1">
    <source>
        <dbReference type="EMBL" id="MEQ2202777.1"/>
    </source>
</evidence>
<protein>
    <submittedName>
        <fullName evidence="1">Uncharacterized protein</fullName>
    </submittedName>
</protein>
<evidence type="ECO:0000313" key="2">
    <source>
        <dbReference type="Proteomes" id="UP001434883"/>
    </source>
</evidence>
<gene>
    <name evidence="1" type="ORF">XENOCAPTIV_015436</name>
</gene>